<proteinExistence type="predicted"/>
<accession>A0A4Q7VLP4</accession>
<evidence type="ECO:0000313" key="1">
    <source>
        <dbReference type="EMBL" id="RZT97172.1"/>
    </source>
</evidence>
<name>A0A4Q7VLP4_9BACT</name>
<gene>
    <name evidence="1" type="ORF">EV201_1830</name>
</gene>
<dbReference type="EMBL" id="SHKN01000001">
    <property type="protein sequence ID" value="RZT97172.1"/>
    <property type="molecule type" value="Genomic_DNA"/>
</dbReference>
<dbReference type="Proteomes" id="UP000293562">
    <property type="component" value="Unassembled WGS sequence"/>
</dbReference>
<organism evidence="1 2">
    <name type="scientific">Ancylomarina subtilis</name>
    <dbReference type="NCBI Taxonomy" id="1639035"/>
    <lineage>
        <taxon>Bacteria</taxon>
        <taxon>Pseudomonadati</taxon>
        <taxon>Bacteroidota</taxon>
        <taxon>Bacteroidia</taxon>
        <taxon>Marinilabiliales</taxon>
        <taxon>Marinifilaceae</taxon>
        <taxon>Ancylomarina</taxon>
    </lineage>
</organism>
<evidence type="ECO:0000313" key="2">
    <source>
        <dbReference type="Proteomes" id="UP000293562"/>
    </source>
</evidence>
<reference evidence="1 2" key="1">
    <citation type="submission" date="2019-02" db="EMBL/GenBank/DDBJ databases">
        <title>Genomic Encyclopedia of Type Strains, Phase IV (KMG-IV): sequencing the most valuable type-strain genomes for metagenomic binning, comparative biology and taxonomic classification.</title>
        <authorList>
            <person name="Goeker M."/>
        </authorList>
    </citation>
    <scope>NUCLEOTIDE SEQUENCE [LARGE SCALE GENOMIC DNA]</scope>
    <source>
        <strain evidence="1 2">DSM 28825</strain>
    </source>
</reference>
<sequence length="40" mass="4602">MQQLNGYLLLMHNLTTNNSCVHIRGAVKLAKEFFYGLIYS</sequence>
<keyword evidence="2" id="KW-1185">Reference proteome</keyword>
<comment type="caution">
    <text evidence="1">The sequence shown here is derived from an EMBL/GenBank/DDBJ whole genome shotgun (WGS) entry which is preliminary data.</text>
</comment>
<protein>
    <submittedName>
        <fullName evidence="1">Uncharacterized protein</fullName>
    </submittedName>
</protein>
<dbReference type="AlphaFoldDB" id="A0A4Q7VLP4"/>